<sequence>MAKQTSLDSFLSYKDTITDESSNPEESNNNNSSLEELYNDYFDEFNSDDMIQENYESSTKALSSSMATVSLQIPAKRKK</sequence>
<accession>A0A9N9ACU3</accession>
<evidence type="ECO:0000313" key="2">
    <source>
        <dbReference type="EMBL" id="CAG8527634.1"/>
    </source>
</evidence>
<gene>
    <name evidence="2" type="ORF">RFULGI_LOCUS3646</name>
</gene>
<proteinExistence type="predicted"/>
<evidence type="ECO:0000256" key="1">
    <source>
        <dbReference type="SAM" id="MobiDB-lite"/>
    </source>
</evidence>
<reference evidence="2" key="1">
    <citation type="submission" date="2021-06" db="EMBL/GenBank/DDBJ databases">
        <authorList>
            <person name="Kallberg Y."/>
            <person name="Tangrot J."/>
            <person name="Rosling A."/>
        </authorList>
    </citation>
    <scope>NUCLEOTIDE SEQUENCE</scope>
    <source>
        <strain evidence="2">IN212</strain>
    </source>
</reference>
<dbReference type="OrthoDB" id="10502271at2759"/>
<dbReference type="EMBL" id="CAJVPZ010003259">
    <property type="protein sequence ID" value="CAG8527634.1"/>
    <property type="molecule type" value="Genomic_DNA"/>
</dbReference>
<feature type="compositionally biased region" description="Low complexity" evidence="1">
    <location>
        <begin position="20"/>
        <end position="35"/>
    </location>
</feature>
<feature type="region of interest" description="Disordered" evidence="1">
    <location>
        <begin position="1"/>
        <end position="35"/>
    </location>
</feature>
<comment type="caution">
    <text evidence="2">The sequence shown here is derived from an EMBL/GenBank/DDBJ whole genome shotgun (WGS) entry which is preliminary data.</text>
</comment>
<evidence type="ECO:0000313" key="3">
    <source>
        <dbReference type="Proteomes" id="UP000789396"/>
    </source>
</evidence>
<feature type="non-terminal residue" evidence="2">
    <location>
        <position position="79"/>
    </location>
</feature>
<keyword evidence="3" id="KW-1185">Reference proteome</keyword>
<protein>
    <submittedName>
        <fullName evidence="2">13702_t:CDS:1</fullName>
    </submittedName>
</protein>
<organism evidence="2 3">
    <name type="scientific">Racocetra fulgida</name>
    <dbReference type="NCBI Taxonomy" id="60492"/>
    <lineage>
        <taxon>Eukaryota</taxon>
        <taxon>Fungi</taxon>
        <taxon>Fungi incertae sedis</taxon>
        <taxon>Mucoromycota</taxon>
        <taxon>Glomeromycotina</taxon>
        <taxon>Glomeromycetes</taxon>
        <taxon>Diversisporales</taxon>
        <taxon>Gigasporaceae</taxon>
        <taxon>Racocetra</taxon>
    </lineage>
</organism>
<dbReference type="AlphaFoldDB" id="A0A9N9ACU3"/>
<name>A0A9N9ACU3_9GLOM</name>
<dbReference type="Proteomes" id="UP000789396">
    <property type="component" value="Unassembled WGS sequence"/>
</dbReference>